<feature type="domain" description="Peptidase S54 rhomboid" evidence="8">
    <location>
        <begin position="53"/>
        <end position="190"/>
    </location>
</feature>
<dbReference type="GO" id="GO:0004252">
    <property type="term" value="F:serine-type endopeptidase activity"/>
    <property type="evidence" value="ECO:0007669"/>
    <property type="project" value="InterPro"/>
</dbReference>
<evidence type="ECO:0000256" key="2">
    <source>
        <dbReference type="ARBA" id="ARBA00009045"/>
    </source>
</evidence>
<evidence type="ECO:0000256" key="5">
    <source>
        <dbReference type="ARBA" id="ARBA00022989"/>
    </source>
</evidence>
<dbReference type="GO" id="GO:0016020">
    <property type="term" value="C:membrane"/>
    <property type="evidence" value="ECO:0007669"/>
    <property type="project" value="UniProtKB-SubCell"/>
</dbReference>
<feature type="transmembrane region" description="Helical" evidence="7">
    <location>
        <begin position="61"/>
        <end position="87"/>
    </location>
</feature>
<proteinExistence type="inferred from homology"/>
<keyword evidence="3 7" id="KW-0812">Transmembrane</keyword>
<accession>A0A9X2DUC1</accession>
<dbReference type="AlphaFoldDB" id="A0A9X2DUC1"/>
<dbReference type="GO" id="GO:0006508">
    <property type="term" value="P:proteolysis"/>
    <property type="evidence" value="ECO:0007669"/>
    <property type="project" value="UniProtKB-KW"/>
</dbReference>
<keyword evidence="6 7" id="KW-0472">Membrane</keyword>
<keyword evidence="4" id="KW-0378">Hydrolase</keyword>
<dbReference type="PANTHER" id="PTHR43731">
    <property type="entry name" value="RHOMBOID PROTEASE"/>
    <property type="match status" value="1"/>
</dbReference>
<evidence type="ECO:0000256" key="1">
    <source>
        <dbReference type="ARBA" id="ARBA00004141"/>
    </source>
</evidence>
<gene>
    <name evidence="9" type="ORF">NB037_02655</name>
</gene>
<feature type="transmembrane region" description="Helical" evidence="7">
    <location>
        <begin position="149"/>
        <end position="166"/>
    </location>
</feature>
<evidence type="ECO:0000256" key="6">
    <source>
        <dbReference type="ARBA" id="ARBA00023136"/>
    </source>
</evidence>
<evidence type="ECO:0000256" key="7">
    <source>
        <dbReference type="SAM" id="Phobius"/>
    </source>
</evidence>
<evidence type="ECO:0000313" key="10">
    <source>
        <dbReference type="Proteomes" id="UP001155240"/>
    </source>
</evidence>
<dbReference type="RefSeq" id="WP_251943422.1">
    <property type="nucleotide sequence ID" value="NZ_JAMRYM010000004.1"/>
</dbReference>
<feature type="transmembrane region" description="Helical" evidence="7">
    <location>
        <begin position="12"/>
        <end position="41"/>
    </location>
</feature>
<dbReference type="Pfam" id="PF01694">
    <property type="entry name" value="Rhomboid"/>
    <property type="match status" value="1"/>
</dbReference>
<dbReference type="InterPro" id="IPR035952">
    <property type="entry name" value="Rhomboid-like_sf"/>
</dbReference>
<feature type="transmembrane region" description="Helical" evidence="7">
    <location>
        <begin position="99"/>
        <end position="118"/>
    </location>
</feature>
<keyword evidence="10" id="KW-1185">Reference proteome</keyword>
<comment type="caution">
    <text evidence="9">The sequence shown here is derived from an EMBL/GenBank/DDBJ whole genome shotgun (WGS) entry which is preliminary data.</text>
</comment>
<evidence type="ECO:0000256" key="4">
    <source>
        <dbReference type="ARBA" id="ARBA00022801"/>
    </source>
</evidence>
<keyword evidence="5 7" id="KW-1133">Transmembrane helix</keyword>
<dbReference type="InterPro" id="IPR050925">
    <property type="entry name" value="Rhomboid_protease_S54"/>
</dbReference>
<feature type="transmembrane region" description="Helical" evidence="7">
    <location>
        <begin position="172"/>
        <end position="190"/>
    </location>
</feature>
<evidence type="ECO:0000256" key="3">
    <source>
        <dbReference type="ARBA" id="ARBA00022692"/>
    </source>
</evidence>
<keyword evidence="9" id="KW-0645">Protease</keyword>
<dbReference type="Gene3D" id="1.20.1540.10">
    <property type="entry name" value="Rhomboid-like"/>
    <property type="match status" value="1"/>
</dbReference>
<comment type="similarity">
    <text evidence="2">Belongs to the peptidase S54 family.</text>
</comment>
<evidence type="ECO:0000259" key="8">
    <source>
        <dbReference type="Pfam" id="PF01694"/>
    </source>
</evidence>
<dbReference type="SUPFAM" id="SSF144091">
    <property type="entry name" value="Rhomboid-like"/>
    <property type="match status" value="1"/>
</dbReference>
<comment type="subcellular location">
    <subcellularLocation>
        <location evidence="1">Membrane</location>
        <topology evidence="1">Multi-pass membrane protein</topology>
    </subcellularLocation>
</comment>
<protein>
    <submittedName>
        <fullName evidence="9">Rhomboid family intramembrane serine protease</fullName>
    </submittedName>
</protein>
<evidence type="ECO:0000313" key="9">
    <source>
        <dbReference type="EMBL" id="MCM6761310.1"/>
    </source>
</evidence>
<feature type="transmembrane region" description="Helical" evidence="7">
    <location>
        <begin position="124"/>
        <end position="142"/>
    </location>
</feature>
<dbReference type="PANTHER" id="PTHR43731:SF14">
    <property type="entry name" value="PRESENILIN-ASSOCIATED RHOMBOID-LIKE PROTEIN, MITOCHONDRIAL"/>
    <property type="match status" value="1"/>
</dbReference>
<sequence>MTRADQPTVTYAIIALCVFLWILEILPVVGNLVIGGLAYVPAYTLPGFGAGFEPWRMLTSVFLHSTSVFFVIPFHLALNMYTLWIFGMALERMLGRGRYLALFLLSGFAGSVGVLLLAGPLTTVIGASGAIFGLMGAYLVILRHLGGQASQLLVLVGLNLVIGFLPGMNVAWQAHVGGLVAGALIGLVFTKTRQRAQRRTQNLLVGLIGAGLVAITAGAYLLA</sequence>
<name>A0A9X2DUC1_9MICO</name>
<dbReference type="EMBL" id="JAMRYM010000004">
    <property type="protein sequence ID" value="MCM6761310.1"/>
    <property type="molecule type" value="Genomic_DNA"/>
</dbReference>
<dbReference type="InterPro" id="IPR022764">
    <property type="entry name" value="Peptidase_S54_rhomboid_dom"/>
</dbReference>
<dbReference type="Proteomes" id="UP001155240">
    <property type="component" value="Unassembled WGS sequence"/>
</dbReference>
<reference evidence="9" key="1">
    <citation type="submission" date="2022-06" db="EMBL/GenBank/DDBJ databases">
        <title>Whole genome shotgun sequencing (WGS) of Rathayibacter sp. ZW T2_19, isolated from stored onions (Allium cepa).</title>
        <authorList>
            <person name="Stoll D.A."/>
            <person name="Huch M."/>
        </authorList>
    </citation>
    <scope>NUCLEOTIDE SEQUENCE</scope>
    <source>
        <strain evidence="9">ZW T2_19</strain>
    </source>
</reference>
<organism evidence="9 10">
    <name type="scientific">Rathayibacter rubneri</name>
    <dbReference type="NCBI Taxonomy" id="2950106"/>
    <lineage>
        <taxon>Bacteria</taxon>
        <taxon>Bacillati</taxon>
        <taxon>Actinomycetota</taxon>
        <taxon>Actinomycetes</taxon>
        <taxon>Micrococcales</taxon>
        <taxon>Microbacteriaceae</taxon>
        <taxon>Rathayibacter</taxon>
    </lineage>
</organism>
<feature type="transmembrane region" description="Helical" evidence="7">
    <location>
        <begin position="202"/>
        <end position="222"/>
    </location>
</feature>